<dbReference type="SUPFAM" id="SSF52490">
    <property type="entry name" value="Tubulin nucleotide-binding domain-like"/>
    <property type="match status" value="1"/>
</dbReference>
<dbReference type="SMART" id="SM00864">
    <property type="entry name" value="Tubulin"/>
    <property type="match status" value="1"/>
</dbReference>
<evidence type="ECO:0000256" key="1">
    <source>
        <dbReference type="ARBA" id="ARBA00009636"/>
    </source>
</evidence>
<dbReference type="PROSITE" id="PS00227">
    <property type="entry name" value="TUBULIN"/>
    <property type="match status" value="1"/>
</dbReference>
<evidence type="ECO:0000313" key="8">
    <source>
        <dbReference type="EMBL" id="OMJ96001.1"/>
    </source>
</evidence>
<dbReference type="PANTHER" id="PTHR11588">
    <property type="entry name" value="TUBULIN"/>
    <property type="match status" value="1"/>
</dbReference>
<dbReference type="SUPFAM" id="SSF55307">
    <property type="entry name" value="Tubulin C-terminal domain-like"/>
    <property type="match status" value="1"/>
</dbReference>
<name>A0A1R2D456_9CILI</name>
<dbReference type="FunFam" id="3.40.50.1440:FF:000017">
    <property type="entry name" value="Tubulin epsilon chain"/>
    <property type="match status" value="1"/>
</dbReference>
<dbReference type="AlphaFoldDB" id="A0A1R2D456"/>
<dbReference type="Pfam" id="PF00091">
    <property type="entry name" value="Tubulin"/>
    <property type="match status" value="1"/>
</dbReference>
<proteinExistence type="inferred from homology"/>
<accession>A0A1R2D456</accession>
<dbReference type="GO" id="GO:0005525">
    <property type="term" value="F:GTP binding"/>
    <property type="evidence" value="ECO:0007669"/>
    <property type="project" value="UniProtKB-UniRule"/>
</dbReference>
<dbReference type="EMBL" id="MPUH01000004">
    <property type="protein sequence ID" value="OMJ96001.1"/>
    <property type="molecule type" value="Genomic_DNA"/>
</dbReference>
<dbReference type="OrthoDB" id="1662883at2759"/>
<evidence type="ECO:0000313" key="9">
    <source>
        <dbReference type="Proteomes" id="UP000187209"/>
    </source>
</evidence>
<dbReference type="InterPro" id="IPR017975">
    <property type="entry name" value="Tubulin_CS"/>
</dbReference>
<dbReference type="InterPro" id="IPR004057">
    <property type="entry name" value="Epsilon_tubulin"/>
</dbReference>
<keyword evidence="2 5" id="KW-0493">Microtubule</keyword>
<reference evidence="8 9" key="1">
    <citation type="submission" date="2016-11" db="EMBL/GenBank/DDBJ databases">
        <title>The macronuclear genome of Stentor coeruleus: a giant cell with tiny introns.</title>
        <authorList>
            <person name="Slabodnick M."/>
            <person name="Ruby J.G."/>
            <person name="Reiff S.B."/>
            <person name="Swart E.C."/>
            <person name="Gosai S."/>
            <person name="Prabakaran S."/>
            <person name="Witkowska E."/>
            <person name="Larue G.E."/>
            <person name="Fisher S."/>
            <person name="Freeman R.M."/>
            <person name="Gunawardena J."/>
            <person name="Chu W."/>
            <person name="Stover N.A."/>
            <person name="Gregory B.D."/>
            <person name="Nowacki M."/>
            <person name="Derisi J."/>
            <person name="Roy S.W."/>
            <person name="Marshall W.F."/>
            <person name="Sood P."/>
        </authorList>
    </citation>
    <scope>NUCLEOTIDE SEQUENCE [LARGE SCALE GENOMIC DNA]</scope>
    <source>
        <strain evidence="8">WM001</strain>
    </source>
</reference>
<comment type="similarity">
    <text evidence="1 5">Belongs to the tubulin family.</text>
</comment>
<comment type="caution">
    <text evidence="8">The sequence shown here is derived from an EMBL/GenBank/DDBJ whole genome shotgun (WGS) entry which is preliminary data.</text>
</comment>
<dbReference type="PRINTS" id="PR01161">
    <property type="entry name" value="TUBULIN"/>
</dbReference>
<keyword evidence="3 5" id="KW-0547">Nucleotide-binding</keyword>
<dbReference type="Gene3D" id="3.40.50.1440">
    <property type="entry name" value="Tubulin/FtsZ, GTPase domain"/>
    <property type="match status" value="1"/>
</dbReference>
<dbReference type="InterPro" id="IPR000217">
    <property type="entry name" value="Tubulin"/>
</dbReference>
<gene>
    <name evidence="8" type="ORF">SteCoe_375</name>
</gene>
<feature type="domain" description="Tubulin/FtsZ GTPase" evidence="6">
    <location>
        <begin position="61"/>
        <end position="267"/>
    </location>
</feature>
<evidence type="ECO:0000256" key="2">
    <source>
        <dbReference type="ARBA" id="ARBA00022701"/>
    </source>
</evidence>
<dbReference type="PRINTS" id="PR01519">
    <property type="entry name" value="EPSLNTUBULIN"/>
</dbReference>
<dbReference type="GO" id="GO:0005874">
    <property type="term" value="C:microtubule"/>
    <property type="evidence" value="ECO:0007669"/>
    <property type="project" value="UniProtKB-KW"/>
</dbReference>
<dbReference type="Gene3D" id="1.10.287.600">
    <property type="entry name" value="Helix hairpin bin"/>
    <property type="match status" value="1"/>
</dbReference>
<dbReference type="GO" id="GO:0007017">
    <property type="term" value="P:microtubule-based process"/>
    <property type="evidence" value="ECO:0007669"/>
    <property type="project" value="InterPro"/>
</dbReference>
<evidence type="ECO:0000256" key="5">
    <source>
        <dbReference type="RuleBase" id="RU000352"/>
    </source>
</evidence>
<dbReference type="SMART" id="SM00865">
    <property type="entry name" value="Tubulin_C"/>
    <property type="match status" value="1"/>
</dbReference>
<keyword evidence="4 5" id="KW-0342">GTP-binding</keyword>
<dbReference type="CDD" id="cd02190">
    <property type="entry name" value="epsilon_tubulin"/>
    <property type="match status" value="1"/>
</dbReference>
<dbReference type="InterPro" id="IPR018316">
    <property type="entry name" value="Tubulin/FtsZ_2-layer-sand-dom"/>
</dbReference>
<dbReference type="Pfam" id="PF03953">
    <property type="entry name" value="Tubulin_C"/>
    <property type="match status" value="1"/>
</dbReference>
<protein>
    <recommendedName>
        <fullName evidence="10">Tubulin/FtsZ GTPase domain-containing protein</fullName>
    </recommendedName>
</protein>
<dbReference type="InterPro" id="IPR023123">
    <property type="entry name" value="Tubulin_C"/>
</dbReference>
<evidence type="ECO:0000256" key="3">
    <source>
        <dbReference type="ARBA" id="ARBA00022741"/>
    </source>
</evidence>
<dbReference type="InterPro" id="IPR003008">
    <property type="entry name" value="Tubulin_FtsZ_GTPase"/>
</dbReference>
<evidence type="ECO:0000259" key="6">
    <source>
        <dbReference type="SMART" id="SM00864"/>
    </source>
</evidence>
<sequence length="454" mass="51545">MPRELITIQVGQCGNQVAMRFWDLALQEHARYNKSAIYDEPLSSFFRNVDTRYAEPVDIPVGKQISNLRARSVVIDMEEGVINNILRSDLGELFDSRQLISDVSGAGNNWAHGHYEYGAKYHDEIIEKVRYNVEHCDSLQSFFLMHSMGGGTGSGVGTYTLSILADYFPEVFRFSTVVFPEDDVVTGPYNSVLAMSVLSEFADCVLPVDNQALIGILQMIEESKRKGKSGIKNDLAEPSDKKEAFAKMNNIIAHMLNNLTCSMRFEGMLNVDLNEITMNLVPFPKMPYLVSSISPLYSILDVKMEPRRLDQVFSDVIDKDFQLLKVDPKHSTYLACGLILRGDAKISDIHRNINRIKSDMNMIHWNQEGYKIGLFGMPYSLLCLSNNSCITTTFANLRQKFMRLYKRKANTHHYTEFMEISRFDQALESLDDVMGKYTELNVSKGKASRIKPVI</sequence>
<dbReference type="Proteomes" id="UP000187209">
    <property type="component" value="Unassembled WGS sequence"/>
</dbReference>
<keyword evidence="9" id="KW-1185">Reference proteome</keyword>
<feature type="domain" description="Tubulin/FtsZ 2-layer sandwich" evidence="7">
    <location>
        <begin position="269"/>
        <end position="399"/>
    </location>
</feature>
<organism evidence="8 9">
    <name type="scientific">Stentor coeruleus</name>
    <dbReference type="NCBI Taxonomy" id="5963"/>
    <lineage>
        <taxon>Eukaryota</taxon>
        <taxon>Sar</taxon>
        <taxon>Alveolata</taxon>
        <taxon>Ciliophora</taxon>
        <taxon>Postciliodesmatophora</taxon>
        <taxon>Heterotrichea</taxon>
        <taxon>Heterotrichida</taxon>
        <taxon>Stentoridae</taxon>
        <taxon>Stentor</taxon>
    </lineage>
</organism>
<evidence type="ECO:0000259" key="7">
    <source>
        <dbReference type="SMART" id="SM00865"/>
    </source>
</evidence>
<dbReference type="InterPro" id="IPR008280">
    <property type="entry name" value="Tub_FtsZ_C"/>
</dbReference>
<dbReference type="InterPro" id="IPR036525">
    <property type="entry name" value="Tubulin/FtsZ_GTPase_sf"/>
</dbReference>
<evidence type="ECO:0008006" key="10">
    <source>
        <dbReference type="Google" id="ProtNLM"/>
    </source>
</evidence>
<evidence type="ECO:0000256" key="4">
    <source>
        <dbReference type="ARBA" id="ARBA00023134"/>
    </source>
</evidence>